<feature type="signal peptide" evidence="1">
    <location>
        <begin position="1"/>
        <end position="25"/>
    </location>
</feature>
<evidence type="ECO:0000313" key="3">
    <source>
        <dbReference type="Proteomes" id="UP000247689"/>
    </source>
</evidence>
<dbReference type="InterPro" id="IPR010653">
    <property type="entry name" value="NlpB/DapX"/>
</dbReference>
<dbReference type="PROSITE" id="PS51257">
    <property type="entry name" value="PROKAR_LIPOPROTEIN"/>
    <property type="match status" value="1"/>
</dbReference>
<dbReference type="Pfam" id="PF06804">
    <property type="entry name" value="Lipoprotein_18"/>
    <property type="match status" value="1"/>
</dbReference>
<evidence type="ECO:0000256" key="1">
    <source>
        <dbReference type="SAM" id="SignalP"/>
    </source>
</evidence>
<dbReference type="Proteomes" id="UP000247689">
    <property type="component" value="Unassembled WGS sequence"/>
</dbReference>
<accession>A0A318D7U1</accession>
<keyword evidence="3" id="KW-1185">Reference proteome</keyword>
<proteinExistence type="predicted"/>
<keyword evidence="1" id="KW-0732">Signal</keyword>
<dbReference type="OrthoDB" id="5598420at2"/>
<feature type="chain" id="PRO_5016285691" evidence="1">
    <location>
        <begin position="26"/>
        <end position="360"/>
    </location>
</feature>
<dbReference type="Gene3D" id="3.30.310.170">
    <property type="entry name" value="Outer membrane protein assembly factor BamC"/>
    <property type="match status" value="1"/>
</dbReference>
<reference evidence="2 3" key="1">
    <citation type="submission" date="2018-05" db="EMBL/GenBank/DDBJ databases">
        <title>Kangiella spongicola genome sequence.</title>
        <authorList>
            <person name="Maclea K.S."/>
            <person name="Goen A.E."/>
            <person name="Kelley C."/>
            <person name="Underriner A."/>
            <person name="Silverwood T."/>
            <person name="Trachtenberg A.M."/>
        </authorList>
    </citation>
    <scope>NUCLEOTIDE SEQUENCE [LARGE SCALE GENOMIC DNA]</scope>
    <source>
        <strain evidence="2 3">ATCC BAA-2076</strain>
    </source>
</reference>
<organism evidence="2 3">
    <name type="scientific">Kangiella spongicola</name>
    <dbReference type="NCBI Taxonomy" id="796379"/>
    <lineage>
        <taxon>Bacteria</taxon>
        <taxon>Pseudomonadati</taxon>
        <taxon>Pseudomonadota</taxon>
        <taxon>Gammaproteobacteria</taxon>
        <taxon>Kangiellales</taxon>
        <taxon>Kangiellaceae</taxon>
        <taxon>Kangiella</taxon>
    </lineage>
</organism>
<sequence>MLNYQKTIKILSLSIASALFVSACATSDGTEDIDDSYMNSPKGPQLQLPPGTSEIKATDSYRVPEGTVITQRDAKGKKLSLEPPQLLLIAGDGVWVDTERAEPTVWVRATESELIAYIERFMKSQSLAYQEPSNDTITTEWVVADGESKLSERLGPYHVDNQRHKFSLNIVDKKPNEVALQAKHLAYQHEVDGQWIDVDTSERVAKQFLNYFVGYYDSERTREARERILQEAKIDMELGYNDQGSLALITEREVLAVWEQLPRVLTALNLEITDHDRSEQTYYFNVREPDDGFWSWFGDDENEAKVDLEPGSYQVKLVELSAGGTGMNFYGAEGNLLESNVITRIYPEFSAEFKRGKGDN</sequence>
<protein>
    <submittedName>
        <fullName evidence="2">Outer membrane assembly protein BamC</fullName>
    </submittedName>
</protein>
<comment type="caution">
    <text evidence="2">The sequence shown here is derived from an EMBL/GenBank/DDBJ whole genome shotgun (WGS) entry which is preliminary data.</text>
</comment>
<dbReference type="EMBL" id="QICH01000002">
    <property type="protein sequence ID" value="PXF62947.1"/>
    <property type="molecule type" value="Genomic_DNA"/>
</dbReference>
<name>A0A318D7U1_9GAMM</name>
<dbReference type="InterPro" id="IPR042268">
    <property type="entry name" value="BamC_C"/>
</dbReference>
<gene>
    <name evidence="2" type="ORF">DL796_05710</name>
</gene>
<evidence type="ECO:0000313" key="2">
    <source>
        <dbReference type="EMBL" id="PXF62947.1"/>
    </source>
</evidence>
<dbReference type="AlphaFoldDB" id="A0A318D7U1"/>
<dbReference type="RefSeq" id="WP_110200750.1">
    <property type="nucleotide sequence ID" value="NZ_QICH01000002.1"/>
</dbReference>